<comment type="subunit">
    <text evidence="1">Component of the NuA4 histone acetyltransferase complex.</text>
</comment>
<feature type="domain" description="Integrase catalytic" evidence="19">
    <location>
        <begin position="379"/>
        <end position="554"/>
    </location>
</feature>
<dbReference type="GO" id="GO:0004519">
    <property type="term" value="F:endonuclease activity"/>
    <property type="evidence" value="ECO:0007669"/>
    <property type="project" value="UniProtKB-KW"/>
</dbReference>
<evidence type="ECO:0000256" key="7">
    <source>
        <dbReference type="ARBA" id="ARBA00022750"/>
    </source>
</evidence>
<evidence type="ECO:0000256" key="13">
    <source>
        <dbReference type="ARBA" id="ARBA00022918"/>
    </source>
</evidence>
<dbReference type="GO" id="GO:0003723">
    <property type="term" value="F:RNA binding"/>
    <property type="evidence" value="ECO:0007669"/>
    <property type="project" value="UniProtKB-KW"/>
</dbReference>
<dbReference type="PROSITE" id="PS50013">
    <property type="entry name" value="CHROMO_2"/>
    <property type="match status" value="1"/>
</dbReference>
<evidence type="ECO:0000256" key="4">
    <source>
        <dbReference type="ARBA" id="ARBA00022695"/>
    </source>
</evidence>
<dbReference type="FunFam" id="3.30.70.270:FF:000020">
    <property type="entry name" value="Transposon Tf2-6 polyprotein-like Protein"/>
    <property type="match status" value="1"/>
</dbReference>
<dbReference type="Pfam" id="PF17917">
    <property type="entry name" value="RT_RNaseH"/>
    <property type="match status" value="1"/>
</dbReference>
<dbReference type="GO" id="GO:0046872">
    <property type="term" value="F:metal ion binding"/>
    <property type="evidence" value="ECO:0007669"/>
    <property type="project" value="UniProtKB-KW"/>
</dbReference>
<dbReference type="Gene3D" id="1.10.340.70">
    <property type="match status" value="1"/>
</dbReference>
<evidence type="ECO:0000256" key="11">
    <source>
        <dbReference type="ARBA" id="ARBA00022884"/>
    </source>
</evidence>
<name>A0A1W5DD42_9LECA</name>
<evidence type="ECO:0000256" key="15">
    <source>
        <dbReference type="ARBA" id="ARBA00023125"/>
    </source>
</evidence>
<dbReference type="Gene3D" id="2.40.50.40">
    <property type="match status" value="1"/>
</dbReference>
<keyword evidence="6" id="KW-0479">Metal-binding</keyword>
<keyword evidence="9" id="KW-0378">Hydrolase</keyword>
<dbReference type="InterPro" id="IPR000953">
    <property type="entry name" value="Chromo/chromo_shadow_dom"/>
</dbReference>
<dbReference type="AlphaFoldDB" id="A0A1W5DD42"/>
<dbReference type="PANTHER" id="PTHR37984">
    <property type="entry name" value="PROTEIN CBG26694"/>
    <property type="match status" value="1"/>
</dbReference>
<evidence type="ECO:0000313" key="20">
    <source>
        <dbReference type="EMBL" id="SLM41068.1"/>
    </source>
</evidence>
<dbReference type="InterPro" id="IPR001584">
    <property type="entry name" value="Integrase_cat-core"/>
</dbReference>
<dbReference type="GO" id="GO:0003964">
    <property type="term" value="F:RNA-directed DNA polymerase activity"/>
    <property type="evidence" value="ECO:0007669"/>
    <property type="project" value="UniProtKB-KW"/>
</dbReference>
<dbReference type="GO" id="GO:0003887">
    <property type="term" value="F:DNA-directed DNA polymerase activity"/>
    <property type="evidence" value="ECO:0007669"/>
    <property type="project" value="UniProtKB-KW"/>
</dbReference>
<dbReference type="InterPro" id="IPR043502">
    <property type="entry name" value="DNA/RNA_pol_sf"/>
</dbReference>
<dbReference type="GO" id="GO:0003677">
    <property type="term" value="F:DNA binding"/>
    <property type="evidence" value="ECO:0007669"/>
    <property type="project" value="UniProtKB-KW"/>
</dbReference>
<sequence>MDPAKVKAIAEWPTPNNVKDVQSFIGFANFYCRFVFAFSKLAAPLTELTKKDQPWGWGKEQQLAFDVLREKFTSDLVLRHFNPDKKIVVETDASDYMSAGILSQFDECNILRPVAFFSRKHLPAECNYEIYDKELLAIITAFEEWRPELEGSKYPVEVLSDHKNLEWFMTTKQLSRRQARWSEFLSRFDFKITYRPGKQGEKPDALTRRHPKGNLDPQGGAIADDLLTLAPIQTEPGAVTTVIDGEDEQEDEPEDVPLATLWEEAYKRDTFEEEILELLRINARKSSKITLAECEEREGRLYWRERRYVPESDLLRLRLIQECHCRLAAGHPGKGKTYQLLSRHYWWPNCCDDVKRFVRNCHTCSRNKSSRSQYQGWLKPLPPPERRWQWVTLDYVGPLPDSTYQGVMFKYILASVCRLSKMKHFVAMQSMEPKEAAEAFYHYVWTQHGVPEIATSDRGSQFISEFWKHLCRRLGIKRRLSTAFHPETDGQTEKSNSGMEEYLRSYVNYHQDDWAEWLPGSEFAANNVTSVTTGCSPFFANSGQHPRMGFENVEIRPGLGSVAYREALHADAFANKMRDVTAHLQDEMLIAQAEYEVRANKHRTPAPVYRVGDGVWLNAKNLRRARPVEKLSARHEGPFKVIEVMGPVTYRLELPPSMQNHPVFHTNLLLPAANDPLPGQRRDPQPPVTSAEGDQEWYLDAILDSRVNRRRRNLIEYKVQWEEGQGATWEPWENVTNARDALEEFHLRYPHKPRGPGC</sequence>
<dbReference type="InterPro" id="IPR036397">
    <property type="entry name" value="RNaseH_sf"/>
</dbReference>
<dbReference type="CDD" id="cd00024">
    <property type="entry name" value="CD_CSD"/>
    <property type="match status" value="1"/>
</dbReference>
<keyword evidence="10" id="KW-0460">Magnesium</keyword>
<dbReference type="InterPro" id="IPR041588">
    <property type="entry name" value="Integrase_H2C2"/>
</dbReference>
<dbReference type="PANTHER" id="PTHR37984:SF5">
    <property type="entry name" value="PROTEIN NYNRIN-LIKE"/>
    <property type="match status" value="1"/>
</dbReference>
<keyword evidence="8" id="KW-0255">Endonuclease</keyword>
<keyword evidence="14" id="KW-0239">DNA-directed DNA polymerase</keyword>
<keyword evidence="3" id="KW-0808">Transferase</keyword>
<keyword evidence="5" id="KW-0540">Nuclease</keyword>
<evidence type="ECO:0000256" key="5">
    <source>
        <dbReference type="ARBA" id="ARBA00022722"/>
    </source>
</evidence>
<dbReference type="EMBL" id="FWEW01003771">
    <property type="protein sequence ID" value="SLM41068.1"/>
    <property type="molecule type" value="Genomic_DNA"/>
</dbReference>
<dbReference type="Pfam" id="PF17921">
    <property type="entry name" value="Integrase_H2C2"/>
    <property type="match status" value="1"/>
</dbReference>
<evidence type="ECO:0000259" key="18">
    <source>
        <dbReference type="PROSITE" id="PS50013"/>
    </source>
</evidence>
<organism evidence="20 21">
    <name type="scientific">Lasallia pustulata</name>
    <dbReference type="NCBI Taxonomy" id="136370"/>
    <lineage>
        <taxon>Eukaryota</taxon>
        <taxon>Fungi</taxon>
        <taxon>Dikarya</taxon>
        <taxon>Ascomycota</taxon>
        <taxon>Pezizomycotina</taxon>
        <taxon>Lecanoromycetes</taxon>
        <taxon>OSLEUM clade</taxon>
        <taxon>Umbilicariomycetidae</taxon>
        <taxon>Umbilicariales</taxon>
        <taxon>Umbilicariaceae</taxon>
        <taxon>Lasallia</taxon>
    </lineage>
</organism>
<evidence type="ECO:0000256" key="14">
    <source>
        <dbReference type="ARBA" id="ARBA00022932"/>
    </source>
</evidence>
<proteinExistence type="predicted"/>
<keyword evidence="7" id="KW-0064">Aspartyl protease</keyword>
<dbReference type="SUPFAM" id="SSF56672">
    <property type="entry name" value="DNA/RNA polymerases"/>
    <property type="match status" value="1"/>
</dbReference>
<evidence type="ECO:0000256" key="6">
    <source>
        <dbReference type="ARBA" id="ARBA00022723"/>
    </source>
</evidence>
<evidence type="ECO:0000256" key="16">
    <source>
        <dbReference type="ARBA" id="ARBA00023172"/>
    </source>
</evidence>
<dbReference type="Proteomes" id="UP000192927">
    <property type="component" value="Unassembled WGS sequence"/>
</dbReference>
<dbReference type="PROSITE" id="PS50994">
    <property type="entry name" value="INTEGRASE"/>
    <property type="match status" value="1"/>
</dbReference>
<feature type="region of interest" description="Disordered" evidence="17">
    <location>
        <begin position="674"/>
        <end position="694"/>
    </location>
</feature>
<protein>
    <submittedName>
        <fullName evidence="20">Ribonuclease H-like domain</fullName>
    </submittedName>
</protein>
<dbReference type="InterPro" id="IPR050951">
    <property type="entry name" value="Retrovirus_Pol_polyprotein"/>
</dbReference>
<evidence type="ECO:0000256" key="1">
    <source>
        <dbReference type="ARBA" id="ARBA00011353"/>
    </source>
</evidence>
<dbReference type="InterPro" id="IPR041373">
    <property type="entry name" value="RT_RNaseH"/>
</dbReference>
<keyword evidence="13" id="KW-0695">RNA-directed DNA polymerase</keyword>
<keyword evidence="16" id="KW-0233">DNA recombination</keyword>
<evidence type="ECO:0000256" key="3">
    <source>
        <dbReference type="ARBA" id="ARBA00022679"/>
    </source>
</evidence>
<evidence type="ECO:0000256" key="8">
    <source>
        <dbReference type="ARBA" id="ARBA00022759"/>
    </source>
</evidence>
<evidence type="ECO:0000313" key="21">
    <source>
        <dbReference type="Proteomes" id="UP000192927"/>
    </source>
</evidence>
<dbReference type="GO" id="GO:0006338">
    <property type="term" value="P:chromatin remodeling"/>
    <property type="evidence" value="ECO:0007669"/>
    <property type="project" value="UniProtKB-ARBA"/>
</dbReference>
<evidence type="ECO:0000259" key="19">
    <source>
        <dbReference type="PROSITE" id="PS50994"/>
    </source>
</evidence>
<accession>A0A1W5DD42</accession>
<evidence type="ECO:0000256" key="10">
    <source>
        <dbReference type="ARBA" id="ARBA00022842"/>
    </source>
</evidence>
<dbReference type="GO" id="GO:0006508">
    <property type="term" value="P:proteolysis"/>
    <property type="evidence" value="ECO:0007669"/>
    <property type="project" value="UniProtKB-KW"/>
</dbReference>
<dbReference type="InterPro" id="IPR016197">
    <property type="entry name" value="Chromo-like_dom_sf"/>
</dbReference>
<evidence type="ECO:0000256" key="17">
    <source>
        <dbReference type="SAM" id="MobiDB-lite"/>
    </source>
</evidence>
<dbReference type="SUPFAM" id="SSF54160">
    <property type="entry name" value="Chromo domain-like"/>
    <property type="match status" value="1"/>
</dbReference>
<keyword evidence="4" id="KW-0548">Nucleotidyltransferase</keyword>
<keyword evidence="2" id="KW-0645">Protease</keyword>
<feature type="domain" description="Chromo" evidence="18">
    <location>
        <begin position="697"/>
        <end position="757"/>
    </location>
</feature>
<keyword evidence="12" id="KW-0229">DNA integration</keyword>
<reference evidence="21" key="1">
    <citation type="submission" date="2017-03" db="EMBL/GenBank/DDBJ databases">
        <authorList>
            <person name="Sharma R."/>
            <person name="Thines M."/>
        </authorList>
    </citation>
    <scope>NUCLEOTIDE SEQUENCE [LARGE SCALE GENOMIC DNA]</scope>
</reference>
<dbReference type="SUPFAM" id="SSF53098">
    <property type="entry name" value="Ribonuclease H-like"/>
    <property type="match status" value="1"/>
</dbReference>
<dbReference type="GO" id="GO:0004190">
    <property type="term" value="F:aspartic-type endopeptidase activity"/>
    <property type="evidence" value="ECO:0007669"/>
    <property type="project" value="UniProtKB-KW"/>
</dbReference>
<dbReference type="Gene3D" id="3.30.70.270">
    <property type="match status" value="1"/>
</dbReference>
<dbReference type="CDD" id="cd09274">
    <property type="entry name" value="RNase_HI_RT_Ty3"/>
    <property type="match status" value="1"/>
</dbReference>
<dbReference type="GO" id="GO:0005634">
    <property type="term" value="C:nucleus"/>
    <property type="evidence" value="ECO:0007669"/>
    <property type="project" value="UniProtKB-ARBA"/>
</dbReference>
<dbReference type="InterPro" id="IPR043128">
    <property type="entry name" value="Rev_trsase/Diguanyl_cyclase"/>
</dbReference>
<dbReference type="InterPro" id="IPR056924">
    <property type="entry name" value="SH3_Tf2-1"/>
</dbReference>
<dbReference type="GO" id="GO:0015074">
    <property type="term" value="P:DNA integration"/>
    <property type="evidence" value="ECO:0007669"/>
    <property type="project" value="UniProtKB-KW"/>
</dbReference>
<keyword evidence="15" id="KW-0238">DNA-binding</keyword>
<keyword evidence="11" id="KW-0694">RNA-binding</keyword>
<dbReference type="Pfam" id="PF24626">
    <property type="entry name" value="SH3_Tf2-1"/>
    <property type="match status" value="1"/>
</dbReference>
<dbReference type="InterPro" id="IPR012337">
    <property type="entry name" value="RNaseH-like_sf"/>
</dbReference>
<evidence type="ECO:0000256" key="2">
    <source>
        <dbReference type="ARBA" id="ARBA00022670"/>
    </source>
</evidence>
<dbReference type="Gene3D" id="3.30.420.10">
    <property type="entry name" value="Ribonuclease H-like superfamily/Ribonuclease H"/>
    <property type="match status" value="1"/>
</dbReference>
<evidence type="ECO:0000256" key="9">
    <source>
        <dbReference type="ARBA" id="ARBA00022801"/>
    </source>
</evidence>
<keyword evidence="21" id="KW-1185">Reference proteome</keyword>
<dbReference type="GO" id="GO:0006310">
    <property type="term" value="P:DNA recombination"/>
    <property type="evidence" value="ECO:0007669"/>
    <property type="project" value="UniProtKB-KW"/>
</dbReference>
<evidence type="ECO:0000256" key="12">
    <source>
        <dbReference type="ARBA" id="ARBA00022908"/>
    </source>
</evidence>